<name>A0AAX4JNX7_9TREE</name>
<proteinExistence type="predicted"/>
<dbReference type="GO" id="GO:0036503">
    <property type="term" value="P:ERAD pathway"/>
    <property type="evidence" value="ECO:0007669"/>
    <property type="project" value="TreeGrafter"/>
</dbReference>
<dbReference type="InterPro" id="IPR051948">
    <property type="entry name" value="Hsp70_co-chaperone_J-domain"/>
</dbReference>
<accession>A0AAX4JNX7</accession>
<dbReference type="GO" id="GO:0051787">
    <property type="term" value="F:misfolded protein binding"/>
    <property type="evidence" value="ECO:0007669"/>
    <property type="project" value="TreeGrafter"/>
</dbReference>
<dbReference type="InterPro" id="IPR001623">
    <property type="entry name" value="DnaJ_domain"/>
</dbReference>
<sequence length="375" mass="42767">MSSLLSPLLWSFLPAQITHQILPYLTQFVPAIFPAAPRGSPTYIRNYRIAFTGVICTYLAYTFYTNEKDKNIREDFYGLLGVSTDVDEDGLKKAYRNLSRLYHPDRAGSGNDEIFILIRRAYETLSDPVKRYAYDRFGPKILDWKSASVREYIITGLNHSIGFYLVSGGFMLLLSLLGKAREGSYWRHTLFCVLLLLELNLILSSSSFSDVFGRSASILGYIFRILKEPQFIQISFLHHIFTTISIAINQLTSVWCPSPPSREDEWLKVLNMSKQLEMESISSFQSEVVSLMSTGDPKNIENLIQHNMQDILVERSISSHPQIRQAYQEALMKPISRVLRTQTLNQSRAALQQLELARHIPLPLSPPPSPTIRPN</sequence>
<dbReference type="PROSITE" id="PS00636">
    <property type="entry name" value="DNAJ_1"/>
    <property type="match status" value="1"/>
</dbReference>
<dbReference type="Gene3D" id="1.10.287.110">
    <property type="entry name" value="DnaJ domain"/>
    <property type="match status" value="1"/>
</dbReference>
<dbReference type="EMBL" id="CP144098">
    <property type="protein sequence ID" value="WWC86250.1"/>
    <property type="molecule type" value="Genomic_DNA"/>
</dbReference>
<dbReference type="AlphaFoldDB" id="A0AAX4JNX7"/>
<dbReference type="GO" id="GO:0051087">
    <property type="term" value="F:protein-folding chaperone binding"/>
    <property type="evidence" value="ECO:0007669"/>
    <property type="project" value="TreeGrafter"/>
</dbReference>
<dbReference type="GO" id="GO:0005783">
    <property type="term" value="C:endoplasmic reticulum"/>
    <property type="evidence" value="ECO:0007669"/>
    <property type="project" value="TreeGrafter"/>
</dbReference>
<dbReference type="PROSITE" id="PS50076">
    <property type="entry name" value="DNAJ_2"/>
    <property type="match status" value="1"/>
</dbReference>
<dbReference type="CDD" id="cd06257">
    <property type="entry name" value="DnaJ"/>
    <property type="match status" value="1"/>
</dbReference>
<evidence type="ECO:0000259" key="2">
    <source>
        <dbReference type="PROSITE" id="PS50076"/>
    </source>
</evidence>
<evidence type="ECO:0000313" key="4">
    <source>
        <dbReference type="Proteomes" id="UP001355207"/>
    </source>
</evidence>
<dbReference type="PRINTS" id="PR00625">
    <property type="entry name" value="JDOMAIN"/>
</dbReference>
<dbReference type="PANTHER" id="PTHR44360">
    <property type="entry name" value="DNAJ HOMOLOG SUBFAMILY B MEMBER 9"/>
    <property type="match status" value="1"/>
</dbReference>
<dbReference type="RefSeq" id="XP_066073013.1">
    <property type="nucleotide sequence ID" value="XM_066216916.1"/>
</dbReference>
<keyword evidence="4" id="KW-1185">Reference proteome</keyword>
<organism evidence="3 4">
    <name type="scientific">Kwoniella dendrophila CBS 6074</name>
    <dbReference type="NCBI Taxonomy" id="1295534"/>
    <lineage>
        <taxon>Eukaryota</taxon>
        <taxon>Fungi</taxon>
        <taxon>Dikarya</taxon>
        <taxon>Basidiomycota</taxon>
        <taxon>Agaricomycotina</taxon>
        <taxon>Tremellomycetes</taxon>
        <taxon>Tremellales</taxon>
        <taxon>Cryptococcaceae</taxon>
        <taxon>Kwoniella</taxon>
    </lineage>
</organism>
<dbReference type="Proteomes" id="UP001355207">
    <property type="component" value="Chromosome 1"/>
</dbReference>
<gene>
    <name evidence="3" type="ORF">L201_001123</name>
</gene>
<feature type="domain" description="J" evidence="2">
    <location>
        <begin position="75"/>
        <end position="138"/>
    </location>
</feature>
<dbReference type="InterPro" id="IPR036869">
    <property type="entry name" value="J_dom_sf"/>
</dbReference>
<dbReference type="PANTHER" id="PTHR44360:SF1">
    <property type="entry name" value="DNAJ HOMOLOG SUBFAMILY B MEMBER 9"/>
    <property type="match status" value="1"/>
</dbReference>
<evidence type="ECO:0000256" key="1">
    <source>
        <dbReference type="ARBA" id="ARBA00023186"/>
    </source>
</evidence>
<evidence type="ECO:0000313" key="3">
    <source>
        <dbReference type="EMBL" id="WWC86250.1"/>
    </source>
</evidence>
<reference evidence="3 4" key="1">
    <citation type="submission" date="2024-01" db="EMBL/GenBank/DDBJ databases">
        <title>Comparative genomics of Cryptococcus and Kwoniella reveals pathogenesis evolution and contrasting modes of karyotype evolution via chromosome fusion or intercentromeric recombination.</title>
        <authorList>
            <person name="Coelho M.A."/>
            <person name="David-Palma M."/>
            <person name="Shea T."/>
            <person name="Bowers K."/>
            <person name="McGinley-Smith S."/>
            <person name="Mohammad A.W."/>
            <person name="Gnirke A."/>
            <person name="Yurkov A.M."/>
            <person name="Nowrousian M."/>
            <person name="Sun S."/>
            <person name="Cuomo C.A."/>
            <person name="Heitman J."/>
        </authorList>
    </citation>
    <scope>NUCLEOTIDE SEQUENCE [LARGE SCALE GENOMIC DNA]</scope>
    <source>
        <strain evidence="3 4">CBS 6074</strain>
    </source>
</reference>
<dbReference type="Pfam" id="PF00226">
    <property type="entry name" value="DnaJ"/>
    <property type="match status" value="1"/>
</dbReference>
<dbReference type="InterPro" id="IPR018253">
    <property type="entry name" value="DnaJ_domain_CS"/>
</dbReference>
<dbReference type="GeneID" id="91091795"/>
<dbReference type="SUPFAM" id="SSF46565">
    <property type="entry name" value="Chaperone J-domain"/>
    <property type="match status" value="1"/>
</dbReference>
<dbReference type="SMART" id="SM00271">
    <property type="entry name" value="DnaJ"/>
    <property type="match status" value="1"/>
</dbReference>
<keyword evidence="1" id="KW-0143">Chaperone</keyword>
<protein>
    <recommendedName>
        <fullName evidence="2">J domain-containing protein</fullName>
    </recommendedName>
</protein>